<evidence type="ECO:0000256" key="1">
    <source>
        <dbReference type="ARBA" id="ARBA00022676"/>
    </source>
</evidence>
<protein>
    <submittedName>
        <fullName evidence="3">ADP-heptose:LPS heptosyltransferase</fullName>
    </submittedName>
</protein>
<evidence type="ECO:0000313" key="4">
    <source>
        <dbReference type="Proteomes" id="UP000522365"/>
    </source>
</evidence>
<sequence length="354" mass="40773">MKALILIMSGIGNAVTTVPIIDNLNKKGYKVDLLVNSNTVKKFFENYSEVNAVYKLNFDFLIFSTLKNLQKNNYDYSMTIYPSQGSVSALILYMINSKIRVQNSCSYFSKYMGMKLKRPLRILDLQITDKIFLSKNYKITGKKHAVHIMNDMLENLKTSEKDLKLYYTLNHNQLEFSETFWNSKNLKNKFVIGLHTGTSGKPPFKDWPLEKWKELLLKINSNYPKFKFLLFIGPDEKEHVTYFNELKVPNLDFAKNLNISETISLISKCNLFISADSGLAHCASLFEIPQITMFGPVDYEYIQPFSKNCKILVPENYSPVYTPHAGFVSKPGECMHQLDVNTVFEEFKKLISGL</sequence>
<comment type="caution">
    <text evidence="3">The sequence shown here is derived from an EMBL/GenBank/DDBJ whole genome shotgun (WGS) entry which is preliminary data.</text>
</comment>
<dbReference type="SUPFAM" id="SSF53756">
    <property type="entry name" value="UDP-Glycosyltransferase/glycogen phosphorylase"/>
    <property type="match status" value="1"/>
</dbReference>
<dbReference type="Pfam" id="PF01075">
    <property type="entry name" value="Glyco_transf_9"/>
    <property type="match status" value="1"/>
</dbReference>
<dbReference type="PANTHER" id="PTHR30160">
    <property type="entry name" value="TETRAACYLDISACCHARIDE 4'-KINASE-RELATED"/>
    <property type="match status" value="1"/>
</dbReference>
<dbReference type="PANTHER" id="PTHR30160:SF7">
    <property type="entry name" value="ADP-HEPTOSE--LPS HEPTOSYLTRANSFERASE 2"/>
    <property type="match status" value="1"/>
</dbReference>
<dbReference type="InterPro" id="IPR051199">
    <property type="entry name" value="LPS_LOS_Heptosyltrfase"/>
</dbReference>
<accession>A0A7J9P0N2</accession>
<dbReference type="GO" id="GO:0005829">
    <property type="term" value="C:cytosol"/>
    <property type="evidence" value="ECO:0007669"/>
    <property type="project" value="TreeGrafter"/>
</dbReference>
<dbReference type="InterPro" id="IPR002201">
    <property type="entry name" value="Glyco_trans_9"/>
</dbReference>
<proteinExistence type="predicted"/>
<evidence type="ECO:0000256" key="2">
    <source>
        <dbReference type="ARBA" id="ARBA00022679"/>
    </source>
</evidence>
<dbReference type="Gene3D" id="3.40.50.2000">
    <property type="entry name" value="Glycogen Phosphorylase B"/>
    <property type="match status" value="2"/>
</dbReference>
<dbReference type="Proteomes" id="UP000522365">
    <property type="component" value="Unassembled WGS sequence"/>
</dbReference>
<dbReference type="AlphaFoldDB" id="A0A7J9P0N2"/>
<keyword evidence="1" id="KW-0328">Glycosyltransferase</keyword>
<name>A0A7J9P0N2_METMI</name>
<keyword evidence="2 3" id="KW-0808">Transferase</keyword>
<dbReference type="RefSeq" id="WP_181504215.1">
    <property type="nucleotide sequence ID" value="NZ_JACDUK010000002.1"/>
</dbReference>
<dbReference type="CDD" id="cd03789">
    <property type="entry name" value="GT9_LPS_heptosyltransferase"/>
    <property type="match status" value="1"/>
</dbReference>
<evidence type="ECO:0000313" key="3">
    <source>
        <dbReference type="EMBL" id="MBA2853107.1"/>
    </source>
</evidence>
<dbReference type="EMBL" id="JACDUK010000002">
    <property type="protein sequence ID" value="MBA2853107.1"/>
    <property type="molecule type" value="Genomic_DNA"/>
</dbReference>
<dbReference type="GO" id="GO:0008713">
    <property type="term" value="F:ADP-heptose-lipopolysaccharide heptosyltransferase activity"/>
    <property type="evidence" value="ECO:0007669"/>
    <property type="project" value="TreeGrafter"/>
</dbReference>
<gene>
    <name evidence="3" type="ORF">HNP89_001064</name>
</gene>
<organism evidence="3 4">
    <name type="scientific">Methanococcus maripaludis</name>
    <name type="common">Methanococcus deltae</name>
    <dbReference type="NCBI Taxonomy" id="39152"/>
    <lineage>
        <taxon>Archaea</taxon>
        <taxon>Methanobacteriati</taxon>
        <taxon>Methanobacteriota</taxon>
        <taxon>Methanomada group</taxon>
        <taxon>Methanococci</taxon>
        <taxon>Methanococcales</taxon>
        <taxon>Methanococcaceae</taxon>
        <taxon>Methanococcus</taxon>
    </lineage>
</organism>
<reference evidence="3 4" key="1">
    <citation type="submission" date="2020-07" db="EMBL/GenBank/DDBJ databases">
        <title>Genomic Encyclopedia of Type Strains, Phase IV (KMG-V): Genome sequencing to study the core and pangenomes of soil and plant-associated prokaryotes.</title>
        <authorList>
            <person name="Whitman W."/>
        </authorList>
    </citation>
    <scope>NUCLEOTIDE SEQUENCE [LARGE SCALE GENOMIC DNA]</scope>
    <source>
        <strain evidence="3 4">S1</strain>
    </source>
</reference>